<dbReference type="EMBL" id="CP092085">
    <property type="protein sequence ID" value="UUN97218.1"/>
    <property type="molecule type" value="Genomic_DNA"/>
</dbReference>
<dbReference type="Proteomes" id="UP000644140">
    <property type="component" value="Chromosome"/>
</dbReference>
<evidence type="ECO:0000313" key="1">
    <source>
        <dbReference type="EMBL" id="UUN97218.1"/>
    </source>
</evidence>
<name>A0A8I1AAI4_ACIBZ</name>
<sequence>MRLVQFNYYFDPAGGVRQQPNKAQKIGLDFLSKLYEFNLSKAYVEDNSDFFRDQILASFHRVLEDKKKQYHHLSACLTSVKLKQASVFPFYTEMRLIDAQIEYPALFAKAVDQHTIPFIKIDFPKGNIDLKTLSFFDQQLTIPDQFMNEMDRRIIPFQAKLDACFKHSQSIKFISLKLLYIDPLYNVSADSNNLNHAKERCQKHLQFFRAEIRNIEGLLTHFDKIEFGINYCFNIFAVFCFRNTRSETIASLEEKIRQVWESTFYDLTEFERCTLAPGLELQTKPYCVRVQNYQWDDFETDGILKKDSAKYKNFVRTTLNYFANQTELFTVSIAGHALEAGCYSEFETAKDQPVLAKTAVKQKRNTVHKPYSAHQKIYADLLKKSKFSRSVAGQLAEIQHCYNFLIRKFEIAYPFNLYTDFQWLIKIEMFVYLAGEWKQSLYQPLMVNRPIWATDLNRIYEYFFAGVSFIDIYTSLKRLLEEYGCIFSTRVLVGFLALQQIEERQAKFHMQVMRPNEIKHTLVENIRSLLAGTLVELCDYGKALDQIGVSVLSRFSYINHTLKKKELSTVRENAQHQGQSVAKWLNSQSAQSKKAYRMYLKYWDEMQAYQGTHVLLTLVIGCGNFTENFTMIDSTIRKAIDRLQKVGQPEIYAYLGHWTIIQCQSAQPTYKVTLLFSIDSNYTDYDERTGELGGGFKTLFLAKLRMLFGKYNDNNTIDADHVSIDISTSRLDDVDFQTLEEDRKKLKKILHSWFYEASHYFQYFVLTPIANKKNIKGIQRK</sequence>
<evidence type="ECO:0000313" key="2">
    <source>
        <dbReference type="Proteomes" id="UP000644140"/>
    </source>
</evidence>
<dbReference type="AlphaFoldDB" id="A0A8I1AAI4"/>
<dbReference type="RefSeq" id="WP_017482057.1">
    <property type="nucleotide sequence ID" value="NZ_CP066121.1"/>
</dbReference>
<organism evidence="1 2">
    <name type="scientific">Acinetobacter bereziniae</name>
    <name type="common">Acinetobacter genomosp. 10</name>
    <dbReference type="NCBI Taxonomy" id="106648"/>
    <lineage>
        <taxon>Bacteria</taxon>
        <taxon>Pseudomonadati</taxon>
        <taxon>Pseudomonadota</taxon>
        <taxon>Gammaproteobacteria</taxon>
        <taxon>Moraxellales</taxon>
        <taxon>Moraxellaceae</taxon>
        <taxon>Acinetobacter</taxon>
    </lineage>
</organism>
<protein>
    <submittedName>
        <fullName evidence="1">Uncharacterized protein</fullName>
    </submittedName>
</protein>
<reference evidence="1" key="1">
    <citation type="submission" date="2022-02" db="EMBL/GenBank/DDBJ databases">
        <title>Characterization of Tn125 harboring carbapenem-resistant Acinetobacter bereziniae clinical isolates.</title>
        <authorList>
            <person name="Wong N.-K."/>
            <person name="Pan Q."/>
        </authorList>
    </citation>
    <scope>NUCLEOTIDE SEQUENCE</scope>
    <source>
        <strain evidence="1">GD03393</strain>
    </source>
</reference>
<proteinExistence type="predicted"/>
<gene>
    <name evidence="1" type="ORF">I9054_017995</name>
</gene>
<accession>A0A8I1AAI4</accession>